<evidence type="ECO:0000313" key="7">
    <source>
        <dbReference type="EMBL" id="MBK7956194.1"/>
    </source>
</evidence>
<evidence type="ECO:0000256" key="1">
    <source>
        <dbReference type="ARBA" id="ARBA00022603"/>
    </source>
</evidence>
<organism evidence="7 8">
    <name type="scientific">Candidatus Accumulibacter affinis</name>
    <dbReference type="NCBI Taxonomy" id="2954384"/>
    <lineage>
        <taxon>Bacteria</taxon>
        <taxon>Pseudomonadati</taxon>
        <taxon>Pseudomonadota</taxon>
        <taxon>Betaproteobacteria</taxon>
        <taxon>Candidatus Accumulibacter</taxon>
    </lineage>
</organism>
<keyword evidence="3" id="KW-0949">S-adenosyl-L-methionine</keyword>
<evidence type="ECO:0000313" key="8">
    <source>
        <dbReference type="Proteomes" id="UP000706151"/>
    </source>
</evidence>
<dbReference type="InterPro" id="IPR029063">
    <property type="entry name" value="SAM-dependent_MTases_sf"/>
</dbReference>
<dbReference type="InterPro" id="IPR016461">
    <property type="entry name" value="COMT-like"/>
</dbReference>
<dbReference type="InterPro" id="IPR001077">
    <property type="entry name" value="COMT_C"/>
</dbReference>
<comment type="caution">
    <text evidence="7">The sequence shown here is derived from an EMBL/GenBank/DDBJ whole genome shotgun (WGS) entry which is preliminary data.</text>
</comment>
<dbReference type="GO" id="GO:0046983">
    <property type="term" value="F:protein dimerization activity"/>
    <property type="evidence" value="ECO:0007669"/>
    <property type="project" value="InterPro"/>
</dbReference>
<dbReference type="Gene3D" id="3.40.50.150">
    <property type="entry name" value="Vaccinia Virus protein VP39"/>
    <property type="match status" value="1"/>
</dbReference>
<feature type="domain" description="O-methyltransferase dimerisation" evidence="6">
    <location>
        <begin position="15"/>
        <end position="87"/>
    </location>
</feature>
<dbReference type="GO" id="GO:0032259">
    <property type="term" value="P:methylation"/>
    <property type="evidence" value="ECO:0007669"/>
    <property type="project" value="UniProtKB-KW"/>
</dbReference>
<sequence>MNEQLKPEKILQTGLAFWASKTLLSAIEMGVFTELSHGPESFDSLHGRLGLHPRSARDFLDALVALGFLVRNADVYANTPETDLFLDRKKPSYVGGILEMANTRLYPFWAHLTEALRTGVQQNEAKAGSAGLFETLYADPTRLKEFLGAMTGISHGANMTIARAFPWKDYRTFIDVGTAQGDLAVQIALANPHLQGTGFDLPEVAPIFEEYAERLGISDRLAFQPGDFFKQDIPKADVVLMGHILHDWDLPTKKMLIKKAFDAVPVGGALVVYEAIIDDDRSKNAFGLMMSLNMLIETPGGFDYTGRDCSGWMKEAGFSTTRVEHLVGPDSMVIAIK</sequence>
<dbReference type="PROSITE" id="PS51683">
    <property type="entry name" value="SAM_OMT_II"/>
    <property type="match status" value="1"/>
</dbReference>
<dbReference type="EMBL" id="JADJOT010000012">
    <property type="protein sequence ID" value="MBK7956194.1"/>
    <property type="molecule type" value="Genomic_DNA"/>
</dbReference>
<dbReference type="PIRSF" id="PIRSF005739">
    <property type="entry name" value="O-mtase"/>
    <property type="match status" value="1"/>
</dbReference>
<protein>
    <submittedName>
        <fullName evidence="7">Methyltransferase</fullName>
    </submittedName>
</protein>
<evidence type="ECO:0000259" key="6">
    <source>
        <dbReference type="Pfam" id="PF08100"/>
    </source>
</evidence>
<evidence type="ECO:0000256" key="3">
    <source>
        <dbReference type="ARBA" id="ARBA00022691"/>
    </source>
</evidence>
<dbReference type="InterPro" id="IPR036390">
    <property type="entry name" value="WH_DNA-bd_sf"/>
</dbReference>
<evidence type="ECO:0000256" key="2">
    <source>
        <dbReference type="ARBA" id="ARBA00022679"/>
    </source>
</evidence>
<name>A0A935TDQ6_9PROT</name>
<dbReference type="SUPFAM" id="SSF53335">
    <property type="entry name" value="S-adenosyl-L-methionine-dependent methyltransferases"/>
    <property type="match status" value="1"/>
</dbReference>
<feature type="domain" description="O-methyltransferase C-terminal" evidence="5">
    <location>
        <begin position="109"/>
        <end position="319"/>
    </location>
</feature>
<dbReference type="InterPro" id="IPR036388">
    <property type="entry name" value="WH-like_DNA-bd_sf"/>
</dbReference>
<reference evidence="7 8" key="1">
    <citation type="submission" date="2020-10" db="EMBL/GenBank/DDBJ databases">
        <title>Connecting structure to function with the recovery of over 1000 high-quality activated sludge metagenome-assembled genomes encoding full-length rRNA genes using long-read sequencing.</title>
        <authorList>
            <person name="Singleton C.M."/>
            <person name="Petriglieri F."/>
            <person name="Kristensen J.M."/>
            <person name="Kirkegaard R.H."/>
            <person name="Michaelsen T.Y."/>
            <person name="Andersen M.H."/>
            <person name="Karst S.M."/>
            <person name="Dueholm M.S."/>
            <person name="Nielsen P.H."/>
            <person name="Albertsen M."/>
        </authorList>
    </citation>
    <scope>NUCLEOTIDE SEQUENCE [LARGE SCALE GENOMIC DNA]</scope>
    <source>
        <strain evidence="7">Fred_18-Q3-R57-64_BAT3C.720</strain>
    </source>
</reference>
<dbReference type="Pfam" id="PF00891">
    <property type="entry name" value="Methyltransf_2"/>
    <property type="match status" value="1"/>
</dbReference>
<accession>A0A935TDQ6</accession>
<dbReference type="PANTHER" id="PTHR43712">
    <property type="entry name" value="PUTATIVE (AFU_ORTHOLOGUE AFUA_4G14580)-RELATED"/>
    <property type="match status" value="1"/>
</dbReference>
<evidence type="ECO:0000259" key="5">
    <source>
        <dbReference type="Pfam" id="PF00891"/>
    </source>
</evidence>
<dbReference type="PANTHER" id="PTHR43712:SF2">
    <property type="entry name" value="O-METHYLTRANSFERASE CICE"/>
    <property type="match status" value="1"/>
</dbReference>
<keyword evidence="1 7" id="KW-0489">Methyltransferase</keyword>
<feature type="active site" description="Proton acceptor" evidence="4">
    <location>
        <position position="246"/>
    </location>
</feature>
<gene>
    <name evidence="7" type="ORF">IPK02_20855</name>
</gene>
<dbReference type="Gene3D" id="1.10.10.10">
    <property type="entry name" value="Winged helix-like DNA-binding domain superfamily/Winged helix DNA-binding domain"/>
    <property type="match status" value="1"/>
</dbReference>
<proteinExistence type="predicted"/>
<evidence type="ECO:0000256" key="4">
    <source>
        <dbReference type="PIRSR" id="PIRSR005739-1"/>
    </source>
</evidence>
<dbReference type="GO" id="GO:0008171">
    <property type="term" value="F:O-methyltransferase activity"/>
    <property type="evidence" value="ECO:0007669"/>
    <property type="project" value="InterPro"/>
</dbReference>
<dbReference type="Proteomes" id="UP000706151">
    <property type="component" value="Unassembled WGS sequence"/>
</dbReference>
<dbReference type="InterPro" id="IPR012967">
    <property type="entry name" value="COMT_dimerisation"/>
</dbReference>
<dbReference type="AlphaFoldDB" id="A0A935TDQ6"/>
<keyword evidence="2" id="KW-0808">Transferase</keyword>
<dbReference type="Pfam" id="PF08100">
    <property type="entry name" value="Dimerisation"/>
    <property type="match status" value="1"/>
</dbReference>
<dbReference type="SUPFAM" id="SSF46785">
    <property type="entry name" value="Winged helix' DNA-binding domain"/>
    <property type="match status" value="1"/>
</dbReference>